<evidence type="ECO:0008006" key="4">
    <source>
        <dbReference type="Google" id="ProtNLM"/>
    </source>
</evidence>
<dbReference type="PROSITE" id="PS50231">
    <property type="entry name" value="RICIN_B_LECTIN"/>
    <property type="match status" value="1"/>
</dbReference>
<evidence type="ECO:0000256" key="1">
    <source>
        <dbReference type="SAM" id="SignalP"/>
    </source>
</evidence>
<evidence type="ECO:0000313" key="2">
    <source>
        <dbReference type="EMBL" id="GAA2710383.1"/>
    </source>
</evidence>
<dbReference type="SUPFAM" id="SSF50370">
    <property type="entry name" value="Ricin B-like lectins"/>
    <property type="match status" value="1"/>
</dbReference>
<feature type="signal peptide" evidence="1">
    <location>
        <begin position="1"/>
        <end position="28"/>
    </location>
</feature>
<reference evidence="2 3" key="1">
    <citation type="journal article" date="2019" name="Int. J. Syst. Evol. Microbiol.">
        <title>The Global Catalogue of Microorganisms (GCM) 10K type strain sequencing project: providing services to taxonomists for standard genome sequencing and annotation.</title>
        <authorList>
            <consortium name="The Broad Institute Genomics Platform"/>
            <consortium name="The Broad Institute Genome Sequencing Center for Infectious Disease"/>
            <person name="Wu L."/>
            <person name="Ma J."/>
        </authorList>
    </citation>
    <scope>NUCLEOTIDE SEQUENCE [LARGE SCALE GENOMIC DNA]</scope>
    <source>
        <strain evidence="2 3">JCM 4542</strain>
    </source>
</reference>
<dbReference type="Proteomes" id="UP001500886">
    <property type="component" value="Unassembled WGS sequence"/>
</dbReference>
<dbReference type="EMBL" id="BAAASL010000003">
    <property type="protein sequence ID" value="GAA2710383.1"/>
    <property type="molecule type" value="Genomic_DNA"/>
</dbReference>
<feature type="chain" id="PRO_5045863568" description="Ricin B lectin domain-containing protein" evidence="1">
    <location>
        <begin position="29"/>
        <end position="187"/>
    </location>
</feature>
<organism evidence="2 3">
    <name type="scientific">Streptomyces luteosporeus</name>
    <dbReference type="NCBI Taxonomy" id="173856"/>
    <lineage>
        <taxon>Bacteria</taxon>
        <taxon>Bacillati</taxon>
        <taxon>Actinomycetota</taxon>
        <taxon>Actinomycetes</taxon>
        <taxon>Kitasatosporales</taxon>
        <taxon>Streptomycetaceae</taxon>
        <taxon>Streptomyces</taxon>
    </lineage>
</organism>
<proteinExistence type="predicted"/>
<accession>A0ABN3TLW9</accession>
<protein>
    <recommendedName>
        <fullName evidence="4">Ricin B lectin domain-containing protein</fullName>
    </recommendedName>
</protein>
<keyword evidence="1" id="KW-0732">Signal</keyword>
<comment type="caution">
    <text evidence="2">The sequence shown here is derived from an EMBL/GenBank/DDBJ whole genome shotgun (WGS) entry which is preliminary data.</text>
</comment>
<sequence length="187" mass="20957">MKTRIKSALGAAVVTTIAMVVSTGTAHANTYQRNVQLINHHTHWCLEGGGANAGVRTAPCNGSSYQRWNVLSYDSDVDNYYARVQVQSAATGQCMRWDHYPVWNGSWDQLRTNSCDYRNPDDQWNLTWVGNTAPNPSNSFQFFNPRGVINDPACLDAGQNSLMYGYGRGTVTCPWHTDDWQIWSMQG</sequence>
<name>A0ABN3TLW9_9ACTN</name>
<dbReference type="Gene3D" id="2.80.10.50">
    <property type="match status" value="1"/>
</dbReference>
<dbReference type="RefSeq" id="WP_344433477.1">
    <property type="nucleotide sequence ID" value="NZ_BAAASL010000003.1"/>
</dbReference>
<dbReference type="InterPro" id="IPR035992">
    <property type="entry name" value="Ricin_B-like_lectins"/>
</dbReference>
<evidence type="ECO:0000313" key="3">
    <source>
        <dbReference type="Proteomes" id="UP001500886"/>
    </source>
</evidence>
<keyword evidence="3" id="KW-1185">Reference proteome</keyword>
<gene>
    <name evidence="2" type="ORF">GCM10010315_10170</name>
</gene>